<organism evidence="1 2">
    <name type="scientific">Symbiodinium natans</name>
    <dbReference type="NCBI Taxonomy" id="878477"/>
    <lineage>
        <taxon>Eukaryota</taxon>
        <taxon>Sar</taxon>
        <taxon>Alveolata</taxon>
        <taxon>Dinophyceae</taxon>
        <taxon>Suessiales</taxon>
        <taxon>Symbiodiniaceae</taxon>
        <taxon>Symbiodinium</taxon>
    </lineage>
</organism>
<protein>
    <submittedName>
        <fullName evidence="1">Shoc2 protein</fullName>
    </submittedName>
</protein>
<dbReference type="AlphaFoldDB" id="A0A812H1Q8"/>
<gene>
    <name evidence="1" type="primary">shoc2</name>
    <name evidence="1" type="ORF">SNAT2548_LOCUS1200</name>
</gene>
<comment type="caution">
    <text evidence="1">The sequence shown here is derived from an EMBL/GenBank/DDBJ whole genome shotgun (WGS) entry which is preliminary data.</text>
</comment>
<dbReference type="EMBL" id="CAJNDS010000064">
    <property type="protein sequence ID" value="CAE6940839.1"/>
    <property type="molecule type" value="Genomic_DNA"/>
</dbReference>
<dbReference type="Proteomes" id="UP000604046">
    <property type="component" value="Unassembled WGS sequence"/>
</dbReference>
<accession>A0A812H1Q8</accession>
<evidence type="ECO:0000313" key="1">
    <source>
        <dbReference type="EMBL" id="CAE6940839.1"/>
    </source>
</evidence>
<proteinExistence type="predicted"/>
<evidence type="ECO:0000313" key="2">
    <source>
        <dbReference type="Proteomes" id="UP000604046"/>
    </source>
</evidence>
<reference evidence="1" key="1">
    <citation type="submission" date="2021-02" db="EMBL/GenBank/DDBJ databases">
        <authorList>
            <person name="Dougan E. K."/>
            <person name="Rhodes N."/>
            <person name="Thang M."/>
            <person name="Chan C."/>
        </authorList>
    </citation>
    <scope>NUCLEOTIDE SEQUENCE</scope>
</reference>
<dbReference type="OrthoDB" id="415905at2759"/>
<name>A0A812H1Q8_9DINO</name>
<keyword evidence="2" id="KW-1185">Reference proteome</keyword>
<sequence length="932" mass="104089">MTVLSYETKHTTRFHLVLRSPWPAFRMLDLLARLIPETLGTALRSIAAATCETGLVQLSGIVQKHAALSSGDPDVFDWPQFKKLLSEAVKGSVCVLSTSTQYAQEMEAFRVDELVSDESVFDLRPSDGPLSKQYSARWLRIHSLPAMKEVVYFSHDVFDAYRQHHYKAGCHLGVISCYILQIFVVLLRDIEGRLHKQVASVAQLVNIYGPVQQAAKTDWPVFRLLHFASLLQRAHPHEVWKSSRDTEHAAVKDAAAALVAKVETAVRAIAERHTAQISFLTSAWGWMSKFLAAWQDVYFWSSVSTESDVVLKRWWAVSKTSPLTVLCRDLLALRNCKTSQKFNDRPMVQCIDAPQRLGVETMVAKYLAMASTARSGVRAVWLDLDVYVVSDPTFLVEAELAKQPSASLFFSRHILSESVTPAVVIARPNPEAVSLLMGFASWLRENPYLLDHKAWDQFLTNNKGDFAGLFDYKGRNTTGPEVEGPTHTFLPPVGLAPAKSNWTFISSGFASGDGWLGLEKDLVLFHFWGTAESPEELFHAFYNETKEAKKVNAQALGSKATQVLQSYWREPVSAPLVSVLLKKEPLYLAAISYAHGCCRKSLKRNRDQALKHGVDQARSYGKQHLGPDWLSANDKVLSQKRGAGWWLWKPYVILKTLKDNPILDPMSHLGQSSSCSGGCSVVAFRQCLEKQPGQDPAIPWERGVVLWIDAGNYLHHGCVQSSSLVVMHANPRPFLAAALEESDVVALRLKQCLEVDWTSKLTLEQMYALTDRPQLGAYFLAFRKTKAVVAFVEKWLKLSEDPDTLLGLAVRNFHQGGETGTLTSDIVDDEAFTYIQTEQDTFLSKRMGMYFAKLQLASHVRAPDDLILLCLIGFLTCDTSADSRVVTLDRWRELKCASPAGALRMRYAADQAVKRGASPEQAGTVYAKFIRS</sequence>